<gene>
    <name evidence="2" type="ORF">DM877_11215</name>
</gene>
<organism evidence="2 3">
    <name type="scientific">Enterobacter cloacae</name>
    <dbReference type="NCBI Taxonomy" id="550"/>
    <lineage>
        <taxon>Bacteria</taxon>
        <taxon>Pseudomonadati</taxon>
        <taxon>Pseudomonadota</taxon>
        <taxon>Gammaproteobacteria</taxon>
        <taxon>Enterobacterales</taxon>
        <taxon>Enterobacteriaceae</taxon>
        <taxon>Enterobacter</taxon>
        <taxon>Enterobacter cloacae complex</taxon>
    </lineage>
</organism>
<protein>
    <submittedName>
        <fullName evidence="2">Phage portal protein</fullName>
    </submittedName>
</protein>
<reference evidence="2 3" key="1">
    <citation type="submission" date="2018-06" db="EMBL/GenBank/DDBJ databases">
        <title>Carbapenemase-producing Enterobacteriaceae present in wastewater treatment plant effluent and nearby surface waters in the US.</title>
        <authorList>
            <person name="Mathys D.A."/>
            <person name="Mollenkopf D.F."/>
            <person name="Feicht S.M."/>
            <person name="Adams R.J."/>
            <person name="Albers A.L."/>
            <person name="Grooters S.V."/>
            <person name="Stuever D.M."/>
            <person name="Daniels J.B."/>
            <person name="Wittum T.E."/>
        </authorList>
    </citation>
    <scope>NUCLEOTIDE SEQUENCE [LARGE SCALE GENOMIC DNA]</scope>
    <source>
        <strain evidence="2 3">GEO_4_Eff_A</strain>
    </source>
</reference>
<dbReference type="Proteomes" id="UP000290875">
    <property type="component" value="Unassembled WGS sequence"/>
</dbReference>
<proteinExistence type="predicted"/>
<name>A0A4V1Q6G1_ENTCL</name>
<dbReference type="AlphaFoldDB" id="A0A4V1Q6G1"/>
<accession>A0A4V1Q6G1</accession>
<dbReference type="EMBL" id="QJSL01000009">
    <property type="protein sequence ID" value="RXW28968.1"/>
    <property type="molecule type" value="Genomic_DNA"/>
</dbReference>
<sequence length="300" mass="32297">MDERELSIIQAIGEEVRDIITAMKSQLEREVKILVTDAVKAAVAEIPAPVVPELPDVTQLVTDAVKAAVAEIPAPVVPELPDVTQLITDAVKAAAAEIPAPVVPELPDVTQLVTDAVKAAVAGIPAPVAPELPDIPKLVADAVKAAVDEIPEPITPSDGRDALQIELEPCIDESKSYPRGTYATHKGGLWRSHQKTHGMRGWECIVDGVAGVNIHQDEERLFTISLEKASGLVEVKTFAIPVTIYRDVFKAGKEYEPGDTVTWAGSLWHCNEKTEDKPGEPGTKGWTLAVKKGRDLRDKQ</sequence>
<evidence type="ECO:0000313" key="2">
    <source>
        <dbReference type="EMBL" id="RXW28968.1"/>
    </source>
</evidence>
<evidence type="ECO:0000313" key="3">
    <source>
        <dbReference type="Proteomes" id="UP000290875"/>
    </source>
</evidence>
<feature type="region of interest" description="Disordered" evidence="1">
    <location>
        <begin position="274"/>
        <end position="300"/>
    </location>
</feature>
<dbReference type="Gene3D" id="2.10.10.90">
    <property type="match status" value="1"/>
</dbReference>
<dbReference type="RefSeq" id="WP_129324272.1">
    <property type="nucleotide sequence ID" value="NZ_QJSL01000009.1"/>
</dbReference>
<evidence type="ECO:0000256" key="1">
    <source>
        <dbReference type="SAM" id="MobiDB-lite"/>
    </source>
</evidence>
<comment type="caution">
    <text evidence="2">The sequence shown here is derived from an EMBL/GenBank/DDBJ whole genome shotgun (WGS) entry which is preliminary data.</text>
</comment>